<dbReference type="EMBL" id="JASBNA010000033">
    <property type="protein sequence ID" value="KAK7682918.1"/>
    <property type="molecule type" value="Genomic_DNA"/>
</dbReference>
<proteinExistence type="predicted"/>
<dbReference type="AlphaFoldDB" id="A0AAW0FPF4"/>
<sequence>MIALGGSIDLVTHLDVIEAEEEVFAAKEAEEHAIWEAEGKPKNAAWWYEKIFGWIF</sequence>
<reference evidence="1 2" key="1">
    <citation type="submission" date="2022-09" db="EMBL/GenBank/DDBJ databases">
        <authorList>
            <person name="Palmer J.M."/>
        </authorList>
    </citation>
    <scope>NUCLEOTIDE SEQUENCE [LARGE SCALE GENOMIC DNA]</scope>
    <source>
        <strain evidence="1 2">DSM 7382</strain>
    </source>
</reference>
<name>A0AAW0FPF4_9APHY</name>
<dbReference type="Proteomes" id="UP001385951">
    <property type="component" value="Unassembled WGS sequence"/>
</dbReference>
<keyword evidence="2" id="KW-1185">Reference proteome</keyword>
<organism evidence="1 2">
    <name type="scientific">Cerrena zonata</name>
    <dbReference type="NCBI Taxonomy" id="2478898"/>
    <lineage>
        <taxon>Eukaryota</taxon>
        <taxon>Fungi</taxon>
        <taxon>Dikarya</taxon>
        <taxon>Basidiomycota</taxon>
        <taxon>Agaricomycotina</taxon>
        <taxon>Agaricomycetes</taxon>
        <taxon>Polyporales</taxon>
        <taxon>Cerrenaceae</taxon>
        <taxon>Cerrena</taxon>
    </lineage>
</organism>
<accession>A0AAW0FPF4</accession>
<comment type="caution">
    <text evidence="1">The sequence shown here is derived from an EMBL/GenBank/DDBJ whole genome shotgun (WGS) entry which is preliminary data.</text>
</comment>
<evidence type="ECO:0000313" key="1">
    <source>
        <dbReference type="EMBL" id="KAK7682918.1"/>
    </source>
</evidence>
<gene>
    <name evidence="1" type="ORF">QCA50_013951</name>
</gene>
<protein>
    <submittedName>
        <fullName evidence="1">Uncharacterized protein</fullName>
    </submittedName>
</protein>
<evidence type="ECO:0000313" key="2">
    <source>
        <dbReference type="Proteomes" id="UP001385951"/>
    </source>
</evidence>